<keyword evidence="1" id="KW-1185">Reference proteome</keyword>
<sequence length="43" mass="4719">MYGGSIGCGPSSISGFNSTTLERAQKCVVTDQKMHKYIRPTRL</sequence>
<protein>
    <submittedName>
        <fullName evidence="2">Uncharacterized protein</fullName>
    </submittedName>
</protein>
<proteinExistence type="predicted"/>
<dbReference type="AlphaFoldDB" id="A0A1I7WWJ6"/>
<reference evidence="2" key="1">
    <citation type="submission" date="2016-11" db="UniProtKB">
        <authorList>
            <consortium name="WormBaseParasite"/>
        </authorList>
    </citation>
    <scope>IDENTIFICATION</scope>
</reference>
<evidence type="ECO:0000313" key="2">
    <source>
        <dbReference type="WBParaSite" id="Hba_09586"/>
    </source>
</evidence>
<name>A0A1I7WWJ6_HETBA</name>
<organism evidence="1 2">
    <name type="scientific">Heterorhabditis bacteriophora</name>
    <name type="common">Entomopathogenic nematode worm</name>
    <dbReference type="NCBI Taxonomy" id="37862"/>
    <lineage>
        <taxon>Eukaryota</taxon>
        <taxon>Metazoa</taxon>
        <taxon>Ecdysozoa</taxon>
        <taxon>Nematoda</taxon>
        <taxon>Chromadorea</taxon>
        <taxon>Rhabditida</taxon>
        <taxon>Rhabditina</taxon>
        <taxon>Rhabditomorpha</taxon>
        <taxon>Strongyloidea</taxon>
        <taxon>Heterorhabditidae</taxon>
        <taxon>Heterorhabditis</taxon>
    </lineage>
</organism>
<dbReference type="WBParaSite" id="Hba_09586">
    <property type="protein sequence ID" value="Hba_09586"/>
    <property type="gene ID" value="Hba_09586"/>
</dbReference>
<accession>A0A1I7WWJ6</accession>
<evidence type="ECO:0000313" key="1">
    <source>
        <dbReference type="Proteomes" id="UP000095283"/>
    </source>
</evidence>
<dbReference type="Proteomes" id="UP000095283">
    <property type="component" value="Unplaced"/>
</dbReference>